<gene>
    <name evidence="5" type="ORF">H8S02_10260</name>
</gene>
<organism evidence="5 6">
    <name type="scientific">Agathobaculum hominis</name>
    <dbReference type="NCBI Taxonomy" id="2763014"/>
    <lineage>
        <taxon>Bacteria</taxon>
        <taxon>Bacillati</taxon>
        <taxon>Bacillota</taxon>
        <taxon>Clostridia</taxon>
        <taxon>Eubacteriales</taxon>
        <taxon>Butyricicoccaceae</taxon>
        <taxon>Agathobaculum</taxon>
    </lineage>
</organism>
<evidence type="ECO:0000313" key="6">
    <source>
        <dbReference type="Proteomes" id="UP000641741"/>
    </source>
</evidence>
<feature type="domain" description="Phosphotyrosine protein phosphatase I" evidence="4">
    <location>
        <begin position="2"/>
        <end position="140"/>
    </location>
</feature>
<dbReference type="CDD" id="cd16344">
    <property type="entry name" value="LMWPAP"/>
    <property type="match status" value="1"/>
</dbReference>
<evidence type="ECO:0000256" key="2">
    <source>
        <dbReference type="ARBA" id="ARBA00022801"/>
    </source>
</evidence>
<evidence type="ECO:0000256" key="1">
    <source>
        <dbReference type="ARBA" id="ARBA00011063"/>
    </source>
</evidence>
<dbReference type="InterPro" id="IPR036196">
    <property type="entry name" value="Ptyr_pPase_sf"/>
</dbReference>
<protein>
    <submittedName>
        <fullName evidence="5">Low molecular weight protein arginine phosphatase</fullName>
    </submittedName>
</protein>
<name>A0ABR7GPV0_9FIRM</name>
<keyword evidence="2" id="KW-0378">Hydrolase</keyword>
<dbReference type="SMART" id="SM00226">
    <property type="entry name" value="LMWPc"/>
    <property type="match status" value="1"/>
</dbReference>
<evidence type="ECO:0000313" key="5">
    <source>
        <dbReference type="EMBL" id="MBC5696323.1"/>
    </source>
</evidence>
<dbReference type="Pfam" id="PF01451">
    <property type="entry name" value="LMWPc"/>
    <property type="match status" value="1"/>
</dbReference>
<dbReference type="PRINTS" id="PR00719">
    <property type="entry name" value="LMWPTPASE"/>
</dbReference>
<dbReference type="Gene3D" id="3.40.50.2300">
    <property type="match status" value="1"/>
</dbReference>
<comment type="similarity">
    <text evidence="1">Belongs to the low molecular weight phosphotyrosine protein phosphatase family.</text>
</comment>
<evidence type="ECO:0000256" key="3">
    <source>
        <dbReference type="ARBA" id="ARBA00022912"/>
    </source>
</evidence>
<accession>A0ABR7GPV0</accession>
<proteinExistence type="inferred from homology"/>
<dbReference type="PANTHER" id="PTHR11717">
    <property type="entry name" value="LOW MOLECULAR WEIGHT PROTEIN TYROSINE PHOSPHATASE"/>
    <property type="match status" value="1"/>
</dbReference>
<dbReference type="RefSeq" id="WP_186970429.1">
    <property type="nucleotide sequence ID" value="NZ_JACOPK010000009.1"/>
</dbReference>
<dbReference type="SUPFAM" id="SSF52788">
    <property type="entry name" value="Phosphotyrosine protein phosphatases I"/>
    <property type="match status" value="1"/>
</dbReference>
<dbReference type="InterPro" id="IPR023485">
    <property type="entry name" value="Ptyr_pPase"/>
</dbReference>
<keyword evidence="6" id="KW-1185">Reference proteome</keyword>
<dbReference type="PANTHER" id="PTHR11717:SF31">
    <property type="entry name" value="LOW MOLECULAR WEIGHT PROTEIN-TYROSINE-PHOSPHATASE ETP-RELATED"/>
    <property type="match status" value="1"/>
</dbReference>
<dbReference type="Proteomes" id="UP000641741">
    <property type="component" value="Unassembled WGS sequence"/>
</dbReference>
<dbReference type="InterPro" id="IPR017867">
    <property type="entry name" value="Tyr_phospatase_low_mol_wt"/>
</dbReference>
<reference evidence="5 6" key="1">
    <citation type="submission" date="2020-08" db="EMBL/GenBank/DDBJ databases">
        <title>Genome public.</title>
        <authorList>
            <person name="Liu C."/>
            <person name="Sun Q."/>
        </authorList>
    </citation>
    <scope>NUCLEOTIDE SEQUENCE [LARGE SCALE GENOMIC DNA]</scope>
    <source>
        <strain evidence="5 6">M2</strain>
    </source>
</reference>
<dbReference type="InterPro" id="IPR050438">
    <property type="entry name" value="LMW_PTPase"/>
</dbReference>
<sequence>MDQIVFICTGNTCRSPMAEGFFRALGGEEKTGLAALSAGMYTSDGLPASGNAVTAAAELGADITSHRSRMLTPELAREAKYLVCMTGAQYDNLCAAFPDCADKVFTLTPADVSDPFGGDLEIYRRAAAEIKSGVQSIIGRLAG</sequence>
<dbReference type="EMBL" id="JACOPK010000009">
    <property type="protein sequence ID" value="MBC5696323.1"/>
    <property type="molecule type" value="Genomic_DNA"/>
</dbReference>
<evidence type="ECO:0000259" key="4">
    <source>
        <dbReference type="SMART" id="SM00226"/>
    </source>
</evidence>
<comment type="caution">
    <text evidence="5">The sequence shown here is derived from an EMBL/GenBank/DDBJ whole genome shotgun (WGS) entry which is preliminary data.</text>
</comment>
<keyword evidence="3" id="KW-0904">Protein phosphatase</keyword>